<sequence>MEKLFDINELGYSVRCKLFYDKDIHAIDKVVIATHGFGGFKDNKSVEKFAERIDTKYKGFGVITFDWPCHGQDARKKLLISECQTYLKLVIDYALKHLKAKALYNYSVSFGGFNPLKYIADNGNPFERIALRSTSVKLYDIMSSTISEDDHKKLSRGKEVLAGRDRKMKISKEFLDSLKTIDEEIAGFDYIDYAESILMIHGTLDDSVPIENAKEFSDKNIIELVEVEKADHRFSDPKRMDFAIQKIIDFFAPQNS</sequence>
<proteinExistence type="predicted"/>
<dbReference type="InterPro" id="IPR000073">
    <property type="entry name" value="AB_hydrolase_1"/>
</dbReference>
<dbReference type="EMBL" id="FUXX01000013">
    <property type="protein sequence ID" value="SKA61064.1"/>
    <property type="molecule type" value="Genomic_DNA"/>
</dbReference>
<dbReference type="Pfam" id="PF00561">
    <property type="entry name" value="Abhydrolase_1"/>
    <property type="match status" value="1"/>
</dbReference>
<dbReference type="InterPro" id="IPR029058">
    <property type="entry name" value="AB_hydrolase_fold"/>
</dbReference>
<dbReference type="Gene3D" id="3.40.50.1820">
    <property type="entry name" value="alpha/beta hydrolase"/>
    <property type="match status" value="1"/>
</dbReference>
<organism evidence="2 3">
    <name type="scientific">Succinivibrio dextrinosolvens DSM 3072</name>
    <dbReference type="NCBI Taxonomy" id="1123324"/>
    <lineage>
        <taxon>Bacteria</taxon>
        <taxon>Pseudomonadati</taxon>
        <taxon>Pseudomonadota</taxon>
        <taxon>Gammaproteobacteria</taxon>
        <taxon>Aeromonadales</taxon>
        <taxon>Succinivibrionaceae</taxon>
        <taxon>Succinivibrio</taxon>
    </lineage>
</organism>
<keyword evidence="3" id="KW-1185">Reference proteome</keyword>
<dbReference type="STRING" id="83771.SAMN02910357_01817"/>
<evidence type="ECO:0000259" key="1">
    <source>
        <dbReference type="Pfam" id="PF00561"/>
    </source>
</evidence>
<protein>
    <recommendedName>
        <fullName evidence="1">AB hydrolase-1 domain-containing protein</fullName>
    </recommendedName>
</protein>
<evidence type="ECO:0000313" key="3">
    <source>
        <dbReference type="Proteomes" id="UP000242432"/>
    </source>
</evidence>
<reference evidence="3" key="1">
    <citation type="submission" date="2017-02" db="EMBL/GenBank/DDBJ databases">
        <authorList>
            <person name="Varghese N."/>
            <person name="Submissions S."/>
        </authorList>
    </citation>
    <scope>NUCLEOTIDE SEQUENCE [LARGE SCALE GENOMIC DNA]</scope>
    <source>
        <strain evidence="3">DSM 3072</strain>
    </source>
</reference>
<gene>
    <name evidence="2" type="ORF">SAMN02745213_01015</name>
</gene>
<name>A0A1T4V7Y4_9GAMM</name>
<dbReference type="SUPFAM" id="SSF53474">
    <property type="entry name" value="alpha/beta-Hydrolases"/>
    <property type="match status" value="1"/>
</dbReference>
<feature type="domain" description="AB hydrolase-1" evidence="1">
    <location>
        <begin position="30"/>
        <end position="137"/>
    </location>
</feature>
<dbReference type="AlphaFoldDB" id="A0A1T4V7Y4"/>
<dbReference type="RefSeq" id="WP_078928535.1">
    <property type="nucleotide sequence ID" value="NZ_FUXX01000013.1"/>
</dbReference>
<accession>A0A1T4V7Y4</accession>
<evidence type="ECO:0000313" key="2">
    <source>
        <dbReference type="EMBL" id="SKA61064.1"/>
    </source>
</evidence>
<dbReference type="Proteomes" id="UP000242432">
    <property type="component" value="Unassembled WGS sequence"/>
</dbReference>